<gene>
    <name evidence="1" type="ORF">LCGC14_2828260</name>
</gene>
<accession>A0A0F9AND2</accession>
<dbReference type="EMBL" id="LAZR01053798">
    <property type="protein sequence ID" value="KKK79959.1"/>
    <property type="molecule type" value="Genomic_DNA"/>
</dbReference>
<sequence>KHDFTKCWASPLVTQICTDKKSYVCVDHRMEPRFEVKGWGSDEHRQLLEGIDPATECSRCTWSSYNKQIEEVVLKDSMHVNFP</sequence>
<evidence type="ECO:0000313" key="1">
    <source>
        <dbReference type="EMBL" id="KKK79959.1"/>
    </source>
</evidence>
<dbReference type="AlphaFoldDB" id="A0A0F9AND2"/>
<name>A0A0F9AND2_9ZZZZ</name>
<protein>
    <recommendedName>
        <fullName evidence="2">4Fe4S-binding SPASM domain-containing protein</fullName>
    </recommendedName>
</protein>
<feature type="non-terminal residue" evidence="1">
    <location>
        <position position="1"/>
    </location>
</feature>
<comment type="caution">
    <text evidence="1">The sequence shown here is derived from an EMBL/GenBank/DDBJ whole genome shotgun (WGS) entry which is preliminary data.</text>
</comment>
<evidence type="ECO:0008006" key="2">
    <source>
        <dbReference type="Google" id="ProtNLM"/>
    </source>
</evidence>
<reference evidence="1" key="1">
    <citation type="journal article" date="2015" name="Nature">
        <title>Complex archaea that bridge the gap between prokaryotes and eukaryotes.</title>
        <authorList>
            <person name="Spang A."/>
            <person name="Saw J.H."/>
            <person name="Jorgensen S.L."/>
            <person name="Zaremba-Niedzwiedzka K."/>
            <person name="Martijn J."/>
            <person name="Lind A.E."/>
            <person name="van Eijk R."/>
            <person name="Schleper C."/>
            <person name="Guy L."/>
            <person name="Ettema T.J."/>
        </authorList>
    </citation>
    <scope>NUCLEOTIDE SEQUENCE</scope>
</reference>
<organism evidence="1">
    <name type="scientific">marine sediment metagenome</name>
    <dbReference type="NCBI Taxonomy" id="412755"/>
    <lineage>
        <taxon>unclassified sequences</taxon>
        <taxon>metagenomes</taxon>
        <taxon>ecological metagenomes</taxon>
    </lineage>
</organism>
<proteinExistence type="predicted"/>